<keyword evidence="4" id="KW-1185">Reference proteome</keyword>
<dbReference type="Pfam" id="PF09585">
    <property type="entry name" value="Lin0512_fam"/>
    <property type="match status" value="1"/>
</dbReference>
<proteinExistence type="predicted"/>
<keyword evidence="2" id="KW-0342">GTP-binding</keyword>
<name>A0A1L3GE94_SYNAC</name>
<dbReference type="RefSeq" id="WP_072286101.1">
    <property type="nucleotide sequence ID" value="NZ_CP015455.1"/>
</dbReference>
<dbReference type="EMBL" id="CP015518">
    <property type="protein sequence ID" value="APG24270.1"/>
    <property type="molecule type" value="Genomic_DNA"/>
</dbReference>
<dbReference type="InterPro" id="IPR037103">
    <property type="entry name" value="Tubulin/FtsZ-like_C"/>
</dbReference>
<gene>
    <name evidence="3" type="ORF">A7E75_03885</name>
</gene>
<evidence type="ECO:0000313" key="4">
    <source>
        <dbReference type="Proteomes" id="UP000182264"/>
    </source>
</evidence>
<dbReference type="PANTHER" id="PTHR34784">
    <property type="entry name" value="50S RIBOSOMAL PROTEIN L34"/>
    <property type="match status" value="1"/>
</dbReference>
<sequence length="120" mass="12642">MPYKRFVVELGYGADLHGADPTKAAKRAVKDAISRSCLCGLFDIVGIKDPDEMHIAVKIGCPKANEIVAEEVLAEIPFGSREFEAVEGGLSTRGIEVPALGCGDNILVAVASLTVSVNID</sequence>
<dbReference type="STRING" id="29542.A6070_12515"/>
<keyword evidence="1" id="KW-0547">Nucleotide-binding</keyword>
<accession>A0A1L3GE94</accession>
<dbReference type="Gene3D" id="3.30.1330.20">
    <property type="entry name" value="Tubulin/FtsZ, C-terminal domain"/>
    <property type="match status" value="1"/>
</dbReference>
<dbReference type="NCBIfam" id="TIGR02058">
    <property type="entry name" value="lin0512_fam"/>
    <property type="match status" value="1"/>
</dbReference>
<dbReference type="InterPro" id="IPR011719">
    <property type="entry name" value="CHP02058"/>
</dbReference>
<evidence type="ECO:0000313" key="3">
    <source>
        <dbReference type="EMBL" id="APG24270.1"/>
    </source>
</evidence>
<evidence type="ECO:0000256" key="1">
    <source>
        <dbReference type="ARBA" id="ARBA00022741"/>
    </source>
</evidence>
<dbReference type="GO" id="GO:0005525">
    <property type="term" value="F:GTP binding"/>
    <property type="evidence" value="ECO:0007669"/>
    <property type="project" value="UniProtKB-KW"/>
</dbReference>
<organism evidence="3 4">
    <name type="scientific">Syntrophotalea acetylenica</name>
    <name type="common">Pelobacter acetylenicus</name>
    <dbReference type="NCBI Taxonomy" id="29542"/>
    <lineage>
        <taxon>Bacteria</taxon>
        <taxon>Pseudomonadati</taxon>
        <taxon>Thermodesulfobacteriota</taxon>
        <taxon>Desulfuromonadia</taxon>
        <taxon>Desulfuromonadales</taxon>
        <taxon>Syntrophotaleaceae</taxon>
        <taxon>Syntrophotalea</taxon>
    </lineage>
</organism>
<protein>
    <submittedName>
        <fullName evidence="3">Uncharacterized protein</fullName>
    </submittedName>
</protein>
<dbReference type="KEGG" id="pace:A6070_12515"/>
<dbReference type="OrthoDB" id="6165729at2"/>
<reference evidence="3 4" key="1">
    <citation type="journal article" date="2017" name="Genome Announc.">
        <title>Complete Genome Sequences of Two Acetylene-Fermenting Pelobacter acetylenicus Strains.</title>
        <authorList>
            <person name="Sutton J.M."/>
            <person name="Baesman S.M."/>
            <person name="Fierst J.L."/>
            <person name="Poret-Peterson A.T."/>
            <person name="Oremland R.S."/>
            <person name="Dunlap D.S."/>
            <person name="Akob D.M."/>
        </authorList>
    </citation>
    <scope>NUCLEOTIDE SEQUENCE [LARGE SCALE GENOMIC DNA]</scope>
    <source>
        <strain evidence="3 4">DSM 3247</strain>
    </source>
</reference>
<dbReference type="AlphaFoldDB" id="A0A1L3GE94"/>
<dbReference type="PANTHER" id="PTHR34784:SF1">
    <property type="entry name" value="50S RIBOSOMAL PROTEIN L34"/>
    <property type="match status" value="1"/>
</dbReference>
<dbReference type="Proteomes" id="UP000182264">
    <property type="component" value="Chromosome"/>
</dbReference>
<evidence type="ECO:0000256" key="2">
    <source>
        <dbReference type="ARBA" id="ARBA00023134"/>
    </source>
</evidence>